<name>A0A158REW1_HYDTA</name>
<gene>
    <name evidence="4" type="ORF">TTAC_LOCUS8165</name>
</gene>
<evidence type="ECO:0000259" key="3">
    <source>
        <dbReference type="Pfam" id="PF19001"/>
    </source>
</evidence>
<feature type="compositionally biased region" description="Low complexity" evidence="1">
    <location>
        <begin position="204"/>
        <end position="217"/>
    </location>
</feature>
<feature type="domain" description="DUF5730" evidence="3">
    <location>
        <begin position="218"/>
        <end position="298"/>
    </location>
</feature>
<reference evidence="6" key="1">
    <citation type="submission" date="2016-04" db="UniProtKB">
        <authorList>
            <consortium name="WormBaseParasite"/>
        </authorList>
    </citation>
    <scope>IDENTIFICATION</scope>
</reference>
<evidence type="ECO:0000313" key="5">
    <source>
        <dbReference type="Proteomes" id="UP000274429"/>
    </source>
</evidence>
<dbReference type="Proteomes" id="UP000274429">
    <property type="component" value="Unassembled WGS sequence"/>
</dbReference>
<dbReference type="Pfam" id="PF19001">
    <property type="entry name" value="DUF5730"/>
    <property type="match status" value="2"/>
</dbReference>
<feature type="compositionally biased region" description="Basic and acidic residues" evidence="1">
    <location>
        <begin position="179"/>
        <end position="189"/>
    </location>
</feature>
<keyword evidence="2" id="KW-0812">Transmembrane</keyword>
<dbReference type="AlphaFoldDB" id="A0A158REW1"/>
<sequence length="432" mass="48601">MTEKTSNLPLIFGVTSGVALFGLTLFTVIAIYRHRLPRCLRFVLVGLCVVGTTGLSAFLLSHYGLFTRAPTLALGDQLLLAPYTDADLDSRLLQLFCHSLRISSDRPGLTVWTAAVSPNRVSGRVYTLLLPLASSLSRSFACCFCKRKKGGLLFEFTRLQKKVGSACVRACVLPEAGHFHQSPDKDARGSRKKLNSNAAREKQQQQQQQQQRQQQQQGTPTRLRNKHRDAHRLTVKSAPKGTQMAIYAHDRNWREWETAGLQQEAHETCCAWWQLRPLQPTISVKIETSGLHHLVLRGSPAEVGSVVKVTFNRSIFEAAVCDPVVCDAMYVNSCRVDTFERPNILEVRVAEGSENEFDLLQVYIACEHKGWAITLFSSIIPFGILIIVCLITWCREHRRFKRSRMSAASPIYAYPRDQSDRTACVKHDVDFV</sequence>
<feature type="transmembrane region" description="Helical" evidence="2">
    <location>
        <begin position="39"/>
        <end position="60"/>
    </location>
</feature>
<dbReference type="OrthoDB" id="6227798at2759"/>
<keyword evidence="5" id="KW-1185">Reference proteome</keyword>
<dbReference type="EMBL" id="UYWX01020457">
    <property type="protein sequence ID" value="VDM32673.1"/>
    <property type="molecule type" value="Genomic_DNA"/>
</dbReference>
<feature type="domain" description="DUF5730" evidence="3">
    <location>
        <begin position="34"/>
        <end position="134"/>
    </location>
</feature>
<feature type="transmembrane region" description="Helical" evidence="2">
    <location>
        <begin position="12"/>
        <end position="32"/>
    </location>
</feature>
<reference evidence="4 5" key="2">
    <citation type="submission" date="2018-11" db="EMBL/GenBank/DDBJ databases">
        <authorList>
            <consortium name="Pathogen Informatics"/>
        </authorList>
    </citation>
    <scope>NUCLEOTIDE SEQUENCE [LARGE SCALE GENOMIC DNA]</scope>
</reference>
<evidence type="ECO:0000256" key="2">
    <source>
        <dbReference type="SAM" id="Phobius"/>
    </source>
</evidence>
<feature type="compositionally biased region" description="Basic residues" evidence="1">
    <location>
        <begin position="223"/>
        <end position="234"/>
    </location>
</feature>
<protein>
    <submittedName>
        <fullName evidence="6">DUF5730 domain-containing protein</fullName>
    </submittedName>
</protein>
<keyword evidence="2" id="KW-0472">Membrane</keyword>
<evidence type="ECO:0000256" key="1">
    <source>
        <dbReference type="SAM" id="MobiDB-lite"/>
    </source>
</evidence>
<keyword evidence="2" id="KW-1133">Transmembrane helix</keyword>
<organism evidence="6">
    <name type="scientific">Hydatigena taeniaeformis</name>
    <name type="common">Feline tapeworm</name>
    <name type="synonym">Taenia taeniaeformis</name>
    <dbReference type="NCBI Taxonomy" id="6205"/>
    <lineage>
        <taxon>Eukaryota</taxon>
        <taxon>Metazoa</taxon>
        <taxon>Spiralia</taxon>
        <taxon>Lophotrochozoa</taxon>
        <taxon>Platyhelminthes</taxon>
        <taxon>Cestoda</taxon>
        <taxon>Eucestoda</taxon>
        <taxon>Cyclophyllidea</taxon>
        <taxon>Taeniidae</taxon>
        <taxon>Hydatigera</taxon>
    </lineage>
</organism>
<evidence type="ECO:0000313" key="6">
    <source>
        <dbReference type="WBParaSite" id="TTAC_0000818001-mRNA-1"/>
    </source>
</evidence>
<proteinExistence type="predicted"/>
<dbReference type="WBParaSite" id="TTAC_0000818001-mRNA-1">
    <property type="protein sequence ID" value="TTAC_0000818001-mRNA-1"/>
    <property type="gene ID" value="TTAC_0000818001"/>
</dbReference>
<evidence type="ECO:0000313" key="4">
    <source>
        <dbReference type="EMBL" id="VDM32673.1"/>
    </source>
</evidence>
<feature type="transmembrane region" description="Helical" evidence="2">
    <location>
        <begin position="371"/>
        <end position="394"/>
    </location>
</feature>
<accession>A0A158REW1</accession>
<feature type="region of interest" description="Disordered" evidence="1">
    <location>
        <begin position="179"/>
        <end position="236"/>
    </location>
</feature>
<dbReference type="InterPro" id="IPR043788">
    <property type="entry name" value="DUF5730"/>
</dbReference>